<evidence type="ECO:0000313" key="11">
    <source>
        <dbReference type="EMBL" id="CAK8163285.1"/>
    </source>
</evidence>
<keyword evidence="12" id="KW-1185">Reference proteome</keyword>
<evidence type="ECO:0000313" key="12">
    <source>
        <dbReference type="Proteomes" id="UP001314181"/>
    </source>
</evidence>
<keyword evidence="9" id="KW-1133">Transmembrane helix</keyword>
<evidence type="ECO:0000256" key="5">
    <source>
        <dbReference type="ARBA" id="ARBA00022670"/>
    </source>
</evidence>
<dbReference type="CDD" id="cd00433">
    <property type="entry name" value="Peptidase_M17"/>
    <property type="match status" value="1"/>
</dbReference>
<evidence type="ECO:0000256" key="4">
    <source>
        <dbReference type="ARBA" id="ARBA00022438"/>
    </source>
</evidence>
<dbReference type="EMBL" id="CAWVOK010000026">
    <property type="protein sequence ID" value="CAK8163285.1"/>
    <property type="molecule type" value="Genomic_DNA"/>
</dbReference>
<feature type="domain" description="Cytosol aminopeptidase" evidence="10">
    <location>
        <begin position="339"/>
        <end position="346"/>
    </location>
</feature>
<evidence type="ECO:0000259" key="10">
    <source>
        <dbReference type="PROSITE" id="PS00631"/>
    </source>
</evidence>
<evidence type="ECO:0000256" key="1">
    <source>
        <dbReference type="ARBA" id="ARBA00000135"/>
    </source>
</evidence>
<feature type="binding site" evidence="8">
    <location>
        <position position="282"/>
    </location>
    <ligand>
        <name>Mn(2+)</name>
        <dbReference type="ChEBI" id="CHEBI:29035"/>
        <label>2</label>
    </ligand>
</feature>
<evidence type="ECO:0000256" key="8">
    <source>
        <dbReference type="HAMAP-Rule" id="MF_00181"/>
    </source>
</evidence>
<dbReference type="SUPFAM" id="SSF52949">
    <property type="entry name" value="Macro domain-like"/>
    <property type="match status" value="1"/>
</dbReference>
<feature type="binding site" evidence="8">
    <location>
        <position position="343"/>
    </location>
    <ligand>
        <name>Mn(2+)</name>
        <dbReference type="ChEBI" id="CHEBI:29035"/>
        <label>1</label>
    </ligand>
</feature>
<feature type="binding site" evidence="8">
    <location>
        <position position="259"/>
    </location>
    <ligand>
        <name>Mn(2+)</name>
        <dbReference type="ChEBI" id="CHEBI:29035"/>
        <label>2</label>
    </ligand>
</feature>
<feature type="transmembrane region" description="Helical" evidence="9">
    <location>
        <begin position="363"/>
        <end position="385"/>
    </location>
</feature>
<comment type="function">
    <text evidence="8">Presumably involved in the processing and regular turnover of intracellular proteins. Catalyzes the removal of unsubstituted N-terminal amino acids from various peptides.</text>
</comment>
<keyword evidence="9" id="KW-0472">Membrane</keyword>
<comment type="subcellular location">
    <subcellularLocation>
        <location evidence="8">Cytoplasm</location>
    </subcellularLocation>
</comment>
<keyword evidence="7 8" id="KW-0464">Manganese</keyword>
<evidence type="ECO:0000256" key="2">
    <source>
        <dbReference type="ARBA" id="ARBA00000967"/>
    </source>
</evidence>
<organism evidence="11 12">
    <name type="scientific">Candidatus Xenohaliotis californiensis</name>
    <dbReference type="NCBI Taxonomy" id="84677"/>
    <lineage>
        <taxon>Bacteria</taxon>
        <taxon>Pseudomonadati</taxon>
        <taxon>Pseudomonadota</taxon>
        <taxon>Alphaproteobacteria</taxon>
        <taxon>Rickettsiales</taxon>
        <taxon>Anaplasmataceae</taxon>
        <taxon>Candidatus Xenohaliotis</taxon>
    </lineage>
</organism>
<dbReference type="InterPro" id="IPR043472">
    <property type="entry name" value="Macro_dom-like"/>
</dbReference>
<sequence length="495" mass="53305">MKINFINAQGLKSQHVVYIANSTLQDVFKPNDDLVYRMVNAALSANSEQCNHIYFPDNASDIKEAVVLNAGEKLDALRCQNAGASVVSAVKNFNNSVKIIDVVVSINDVNGLSDFEVVANVAYGLKLASYRFDKYKSVSKNDGCKLNNLKVNFIVSDVVAANNTFSFYDSVALGVFLTRDLISEPANNLTPSVYLQVIKHELEPLGVNVSVLDHKAMLKMGMGALLGVSQGSTNEPFVVTMQWNGSKNKKDKPIAFVGKGVTFDSGGLSLKPSRSMEEMKTDMGGSAVVVGLLKSLAFRKANVNAVGVVGLVENMPSGSAQRPGDVVKSLSGQTIEVLNTDAEGRLVLADVLWYTANKFTPEIMIDIATLTGAAVIALGVGYAALLSNNDRLASRIEKSAECTGELVWRLPLPASYDKHIDSKIADVRNTSSVLGAGTITAAKFLQRFVKDMDWAHIDIASVAWNNSSKKKISPDGADGFGVGLLNNFVYENYEI</sequence>
<dbReference type="RefSeq" id="WP_338364354.1">
    <property type="nucleotide sequence ID" value="NZ_CAWVOK010000026.1"/>
</dbReference>
<comment type="catalytic activity">
    <reaction evidence="2 8">
        <text>Release of an N-terminal amino acid, preferentially leucine, but not glutamic or aspartic acids.</text>
        <dbReference type="EC" id="3.4.11.10"/>
    </reaction>
</comment>
<evidence type="ECO:0000256" key="6">
    <source>
        <dbReference type="ARBA" id="ARBA00022801"/>
    </source>
</evidence>
<dbReference type="PANTHER" id="PTHR11963:SF23">
    <property type="entry name" value="CYTOSOL AMINOPEPTIDASE"/>
    <property type="match status" value="1"/>
</dbReference>
<keyword evidence="9" id="KW-0812">Transmembrane</keyword>
<dbReference type="PANTHER" id="PTHR11963">
    <property type="entry name" value="LEUCINE AMINOPEPTIDASE-RELATED"/>
    <property type="match status" value="1"/>
</dbReference>
<reference evidence="11 12" key="1">
    <citation type="submission" date="2024-01" db="EMBL/GenBank/DDBJ databases">
        <authorList>
            <person name="Kunselman E."/>
        </authorList>
    </citation>
    <scope>NUCLEOTIDE SEQUENCE [LARGE SCALE GENOMIC DNA]</scope>
    <source>
        <strain evidence="11">2 abalone samples</strain>
    </source>
</reference>
<dbReference type="SUPFAM" id="SSF53187">
    <property type="entry name" value="Zn-dependent exopeptidases"/>
    <property type="match status" value="1"/>
</dbReference>
<dbReference type="EC" id="3.4.11.1" evidence="8"/>
<keyword evidence="8" id="KW-0963">Cytoplasm</keyword>
<dbReference type="NCBIfam" id="NF002075">
    <property type="entry name" value="PRK00913.2-2"/>
    <property type="match status" value="1"/>
</dbReference>
<dbReference type="Gene3D" id="3.40.630.10">
    <property type="entry name" value="Zn peptidases"/>
    <property type="match status" value="1"/>
</dbReference>
<dbReference type="InterPro" id="IPR000819">
    <property type="entry name" value="Peptidase_M17_C"/>
</dbReference>
<gene>
    <name evidence="8 11" type="primary">pepA</name>
    <name evidence="11" type="ORF">CAXC1_330045</name>
</gene>
<comment type="similarity">
    <text evidence="3 8">Belongs to the peptidase M17 family.</text>
</comment>
<evidence type="ECO:0000256" key="9">
    <source>
        <dbReference type="SAM" id="Phobius"/>
    </source>
</evidence>
<feature type="binding site" evidence="8">
    <location>
        <position position="341"/>
    </location>
    <ligand>
        <name>Mn(2+)</name>
        <dbReference type="ChEBI" id="CHEBI:29035"/>
        <label>1</label>
    </ligand>
</feature>
<comment type="cofactor">
    <cofactor evidence="8">
        <name>Mn(2+)</name>
        <dbReference type="ChEBI" id="CHEBI:29035"/>
    </cofactor>
    <text evidence="8">Binds 2 manganese ions per subunit.</text>
</comment>
<dbReference type="GO" id="GO:0004177">
    <property type="term" value="F:aminopeptidase activity"/>
    <property type="evidence" value="ECO:0007669"/>
    <property type="project" value="UniProtKB-KW"/>
</dbReference>
<accession>A0ABM9N8L5</accession>
<keyword evidence="4 8" id="KW-0031">Aminopeptidase</keyword>
<feature type="binding site" evidence="8">
    <location>
        <position position="264"/>
    </location>
    <ligand>
        <name>Mn(2+)</name>
        <dbReference type="ChEBI" id="CHEBI:29035"/>
        <label>1</label>
    </ligand>
</feature>
<dbReference type="PROSITE" id="PS00631">
    <property type="entry name" value="CYTOSOL_AP"/>
    <property type="match status" value="1"/>
</dbReference>
<dbReference type="Gene3D" id="3.40.220.10">
    <property type="entry name" value="Leucine Aminopeptidase, subunit E, domain 1"/>
    <property type="match status" value="1"/>
</dbReference>
<dbReference type="InterPro" id="IPR023042">
    <property type="entry name" value="Peptidase_M17_leu_NH2_pept"/>
</dbReference>
<dbReference type="Proteomes" id="UP001314181">
    <property type="component" value="Unassembled WGS sequence"/>
</dbReference>
<feature type="active site" evidence="8">
    <location>
        <position position="271"/>
    </location>
</feature>
<evidence type="ECO:0000256" key="3">
    <source>
        <dbReference type="ARBA" id="ARBA00009528"/>
    </source>
</evidence>
<evidence type="ECO:0000256" key="7">
    <source>
        <dbReference type="ARBA" id="ARBA00023211"/>
    </source>
</evidence>
<dbReference type="Pfam" id="PF00883">
    <property type="entry name" value="Peptidase_M17"/>
    <property type="match status" value="1"/>
</dbReference>
<keyword evidence="8" id="KW-0479">Metal-binding</keyword>
<keyword evidence="5 8" id="KW-0645">Protease</keyword>
<protein>
    <recommendedName>
        <fullName evidence="8">Probable cytosol aminopeptidase</fullName>
        <ecNumber evidence="8">3.4.11.1</ecNumber>
    </recommendedName>
    <alternativeName>
        <fullName evidence="8">Leucine aminopeptidase</fullName>
        <shortName evidence="8">LAP</shortName>
        <ecNumber evidence="8">3.4.11.10</ecNumber>
    </alternativeName>
    <alternativeName>
        <fullName evidence="8">Leucyl aminopeptidase</fullName>
    </alternativeName>
</protein>
<name>A0ABM9N8L5_9RICK</name>
<proteinExistence type="inferred from homology"/>
<comment type="caution">
    <text evidence="11">The sequence shown here is derived from an EMBL/GenBank/DDBJ whole genome shotgun (WGS) entry which is preliminary data.</text>
</comment>
<dbReference type="NCBIfam" id="NF002077">
    <property type="entry name" value="PRK00913.2-4"/>
    <property type="match status" value="1"/>
</dbReference>
<feature type="active site" evidence="8">
    <location>
        <position position="345"/>
    </location>
</feature>
<comment type="catalytic activity">
    <reaction evidence="1 8">
        <text>Release of an N-terminal amino acid, Xaa-|-Yaa-, in which Xaa is preferably Leu, but may be other amino acids including Pro although not Arg or Lys, and Yaa may be Pro. Amino acid amides and methyl esters are also readily hydrolyzed, but rates on arylamides are exceedingly low.</text>
        <dbReference type="EC" id="3.4.11.1"/>
    </reaction>
</comment>
<feature type="binding site" evidence="8">
    <location>
        <position position="264"/>
    </location>
    <ligand>
        <name>Mn(2+)</name>
        <dbReference type="ChEBI" id="CHEBI:29035"/>
        <label>2</label>
    </ligand>
</feature>
<dbReference type="InterPro" id="IPR011356">
    <property type="entry name" value="Leucine_aapep/pepB"/>
</dbReference>
<feature type="binding site" evidence="8">
    <location>
        <position position="343"/>
    </location>
    <ligand>
        <name>Mn(2+)</name>
        <dbReference type="ChEBI" id="CHEBI:29035"/>
        <label>2</label>
    </ligand>
</feature>
<keyword evidence="6 8" id="KW-0378">Hydrolase</keyword>
<dbReference type="PRINTS" id="PR00481">
    <property type="entry name" value="LAMNOPPTDASE"/>
</dbReference>
<dbReference type="HAMAP" id="MF_00181">
    <property type="entry name" value="Cytosol_peptidase_M17"/>
    <property type="match status" value="1"/>
</dbReference>
<dbReference type="EC" id="3.4.11.10" evidence="8"/>